<dbReference type="GO" id="GO:0005886">
    <property type="term" value="C:plasma membrane"/>
    <property type="evidence" value="ECO:0007669"/>
    <property type="project" value="TreeGrafter"/>
</dbReference>
<feature type="transmembrane region" description="Helical" evidence="5">
    <location>
        <begin position="235"/>
        <end position="254"/>
    </location>
</feature>
<evidence type="ECO:0000313" key="8">
    <source>
        <dbReference type="Proteomes" id="UP000614601"/>
    </source>
</evidence>
<accession>A0A811K4W6</accession>
<evidence type="ECO:0000313" key="7">
    <source>
        <dbReference type="EMBL" id="CAD5210139.1"/>
    </source>
</evidence>
<comment type="caution">
    <text evidence="7">The sequence shown here is derived from an EMBL/GenBank/DDBJ whole genome shotgun (WGS) entry which is preliminary data.</text>
</comment>
<feature type="transmembrane region" description="Helical" evidence="5">
    <location>
        <begin position="148"/>
        <end position="171"/>
    </location>
</feature>
<feature type="transmembrane region" description="Helical" evidence="5">
    <location>
        <begin position="86"/>
        <end position="106"/>
    </location>
</feature>
<comment type="subcellular location">
    <subcellularLocation>
        <location evidence="1">Membrane</location>
    </subcellularLocation>
</comment>
<feature type="transmembrane region" description="Helical" evidence="5">
    <location>
        <begin position="199"/>
        <end position="223"/>
    </location>
</feature>
<dbReference type="AlphaFoldDB" id="A0A811K4W6"/>
<evidence type="ECO:0000256" key="2">
    <source>
        <dbReference type="ARBA" id="ARBA00022692"/>
    </source>
</evidence>
<gene>
    <name evidence="7" type="ORF">BOKJ2_LOCUS3038</name>
</gene>
<dbReference type="PANTHER" id="PTHR46273">
    <property type="entry name" value="MYOSUPPRESSIN RECEPTOR 1, ISOFORM B-RELATED"/>
    <property type="match status" value="1"/>
</dbReference>
<dbReference type="EMBL" id="CAJFCW020000002">
    <property type="protein sequence ID" value="CAG9090743.1"/>
    <property type="molecule type" value="Genomic_DNA"/>
</dbReference>
<dbReference type="Pfam" id="PF10324">
    <property type="entry name" value="7TM_GPCR_Srw"/>
    <property type="match status" value="1"/>
</dbReference>
<sequence length="313" mass="35940">MSCSQLILCINFLYSTLYKYGSDELCLSSLWSFAWTGTLLISVNVSVMVHMTGVFHVVALSIIRYMSLRDLRQTTSSIQWFTMKKCIKTLIIIYISVLVICGPIYFHSHIAEANEPDEACLEKYPYFANRTVHYLEFSSNEQLQQLNFWLFGFVCKLVPCSILSVMTILLIRELKQLQVASSRFQNVERDKQYSRTTNMIIVIMVVFIVVEFPQGVLTVAQSIAQIPYQDTLGDLFESLTLLTSCIIFGLFFAMNSRLRDDFMQTMLKIYRKCGIMSTVSFVKSHFVHKSVSTPESRSLMHNGINRIYGDTDV</sequence>
<dbReference type="InterPro" id="IPR019427">
    <property type="entry name" value="7TM_GPCR_serpentine_rcpt_Srw"/>
</dbReference>
<dbReference type="SUPFAM" id="SSF81321">
    <property type="entry name" value="Family A G protein-coupled receptor-like"/>
    <property type="match status" value="1"/>
</dbReference>
<keyword evidence="2 5" id="KW-0812">Transmembrane</keyword>
<dbReference type="OrthoDB" id="5864054at2759"/>
<dbReference type="Gene3D" id="1.20.1070.10">
    <property type="entry name" value="Rhodopsin 7-helix transmembrane proteins"/>
    <property type="match status" value="1"/>
</dbReference>
<organism evidence="7 8">
    <name type="scientific">Bursaphelenchus okinawaensis</name>
    <dbReference type="NCBI Taxonomy" id="465554"/>
    <lineage>
        <taxon>Eukaryota</taxon>
        <taxon>Metazoa</taxon>
        <taxon>Ecdysozoa</taxon>
        <taxon>Nematoda</taxon>
        <taxon>Chromadorea</taxon>
        <taxon>Rhabditida</taxon>
        <taxon>Tylenchina</taxon>
        <taxon>Tylenchomorpha</taxon>
        <taxon>Aphelenchoidea</taxon>
        <taxon>Aphelenchoididae</taxon>
        <taxon>Bursaphelenchus</taxon>
    </lineage>
</organism>
<dbReference type="InterPro" id="IPR017452">
    <property type="entry name" value="GPCR_Rhodpsn_7TM"/>
</dbReference>
<evidence type="ECO:0000256" key="5">
    <source>
        <dbReference type="SAM" id="Phobius"/>
    </source>
</evidence>
<evidence type="ECO:0000259" key="6">
    <source>
        <dbReference type="PROSITE" id="PS50262"/>
    </source>
</evidence>
<dbReference type="PANTHER" id="PTHR46273:SF11">
    <property type="entry name" value="G-PROTEIN COUPLED RECEPTORS FAMILY 1 PROFILE DOMAIN-CONTAINING PROTEIN"/>
    <property type="match status" value="1"/>
</dbReference>
<reference evidence="7" key="1">
    <citation type="submission" date="2020-09" db="EMBL/GenBank/DDBJ databases">
        <authorList>
            <person name="Kikuchi T."/>
        </authorList>
    </citation>
    <scope>NUCLEOTIDE SEQUENCE</scope>
    <source>
        <strain evidence="7">SH1</strain>
    </source>
</reference>
<protein>
    <recommendedName>
        <fullName evidence="6">G-protein coupled receptors family 1 profile domain-containing protein</fullName>
    </recommendedName>
</protein>
<feature type="transmembrane region" description="Helical" evidence="5">
    <location>
        <begin position="39"/>
        <end position="65"/>
    </location>
</feature>
<dbReference type="EMBL" id="CAJFDH010000002">
    <property type="protein sequence ID" value="CAD5210139.1"/>
    <property type="molecule type" value="Genomic_DNA"/>
</dbReference>
<keyword evidence="8" id="KW-1185">Reference proteome</keyword>
<evidence type="ECO:0000256" key="4">
    <source>
        <dbReference type="ARBA" id="ARBA00023136"/>
    </source>
</evidence>
<evidence type="ECO:0000256" key="1">
    <source>
        <dbReference type="ARBA" id="ARBA00004370"/>
    </source>
</evidence>
<dbReference type="InterPro" id="IPR053219">
    <property type="entry name" value="GPCR_Dmsr-1"/>
</dbReference>
<dbReference type="GO" id="GO:0008528">
    <property type="term" value="F:G protein-coupled peptide receptor activity"/>
    <property type="evidence" value="ECO:0007669"/>
    <property type="project" value="InterPro"/>
</dbReference>
<dbReference type="PROSITE" id="PS50262">
    <property type="entry name" value="G_PROTEIN_RECEP_F1_2"/>
    <property type="match status" value="1"/>
</dbReference>
<dbReference type="Proteomes" id="UP000783686">
    <property type="component" value="Unassembled WGS sequence"/>
</dbReference>
<feature type="domain" description="G-protein coupled receptors family 1 profile" evidence="6">
    <location>
        <begin position="1"/>
        <end position="251"/>
    </location>
</feature>
<name>A0A811K4W6_9BILA</name>
<proteinExistence type="predicted"/>
<keyword evidence="4 5" id="KW-0472">Membrane</keyword>
<evidence type="ECO:0000256" key="3">
    <source>
        <dbReference type="ARBA" id="ARBA00022989"/>
    </source>
</evidence>
<keyword evidence="3 5" id="KW-1133">Transmembrane helix</keyword>
<dbReference type="Proteomes" id="UP000614601">
    <property type="component" value="Unassembled WGS sequence"/>
</dbReference>